<dbReference type="EMBL" id="BAAAEN010000022">
    <property type="protein sequence ID" value="GAA0523163.1"/>
    <property type="molecule type" value="Genomic_DNA"/>
</dbReference>
<dbReference type="Proteomes" id="UP001501706">
    <property type="component" value="Unassembled WGS sequence"/>
</dbReference>
<accession>A0ABN1CPI1</accession>
<dbReference type="InterPro" id="IPR002781">
    <property type="entry name" value="TM_pro_TauE-like"/>
</dbReference>
<keyword evidence="3 5" id="KW-1133">Transmembrane helix</keyword>
<keyword evidence="2 5" id="KW-0812">Transmembrane</keyword>
<organism evidence="6 7">
    <name type="scientific">Pigmentiphaga daeguensis</name>
    <dbReference type="NCBI Taxonomy" id="414049"/>
    <lineage>
        <taxon>Bacteria</taxon>
        <taxon>Pseudomonadati</taxon>
        <taxon>Pseudomonadota</taxon>
        <taxon>Betaproteobacteria</taxon>
        <taxon>Burkholderiales</taxon>
        <taxon>Alcaligenaceae</taxon>
        <taxon>Pigmentiphaga</taxon>
    </lineage>
</organism>
<protein>
    <recommendedName>
        <fullName evidence="5">Probable membrane transporter protein</fullName>
    </recommendedName>
</protein>
<sequence>MKRFHGGAAMTAGIFAIVSLLTVFAAFLSGVFGMAGGMVLMGALLLLMPVSAAMVVQSVALLASNVWRAVLWRAHTDWRIVGRFAMGAAVAFALMFSVRFVPSRSLALIVLGLSPFIALAVPARLAPQAERRMAAEICGFVCQVMHLLSGVTGPLLDIFFVRSTTMDRRTVVATKATCQVLGHASKLAYFGGALGAAELSAQWWHWVAIIGCAVVGTSLSRAVLERITDAQFRRWTRTIVLGIGTVYLIQGVASMM</sequence>
<feature type="transmembrane region" description="Helical" evidence="5">
    <location>
        <begin position="235"/>
        <end position="253"/>
    </location>
</feature>
<evidence type="ECO:0000313" key="7">
    <source>
        <dbReference type="Proteomes" id="UP001501706"/>
    </source>
</evidence>
<keyword evidence="5" id="KW-1003">Cell membrane</keyword>
<feature type="transmembrane region" description="Helical" evidence="5">
    <location>
        <begin position="38"/>
        <end position="63"/>
    </location>
</feature>
<feature type="transmembrane region" description="Helical" evidence="5">
    <location>
        <begin position="107"/>
        <end position="125"/>
    </location>
</feature>
<evidence type="ECO:0000256" key="5">
    <source>
        <dbReference type="RuleBase" id="RU363041"/>
    </source>
</evidence>
<feature type="transmembrane region" description="Helical" evidence="5">
    <location>
        <begin position="84"/>
        <end position="101"/>
    </location>
</feature>
<comment type="caution">
    <text evidence="6">The sequence shown here is derived from an EMBL/GenBank/DDBJ whole genome shotgun (WGS) entry which is preliminary data.</text>
</comment>
<dbReference type="Pfam" id="PF01925">
    <property type="entry name" value="TauE"/>
    <property type="match status" value="1"/>
</dbReference>
<name>A0ABN1CPI1_9BURK</name>
<keyword evidence="4 5" id="KW-0472">Membrane</keyword>
<evidence type="ECO:0000256" key="2">
    <source>
        <dbReference type="ARBA" id="ARBA00022692"/>
    </source>
</evidence>
<comment type="subcellular location">
    <subcellularLocation>
        <location evidence="5">Cell membrane</location>
        <topology evidence="5">Multi-pass membrane protein</topology>
    </subcellularLocation>
    <subcellularLocation>
        <location evidence="1">Membrane</location>
        <topology evidence="1">Multi-pass membrane protein</topology>
    </subcellularLocation>
</comment>
<evidence type="ECO:0000313" key="6">
    <source>
        <dbReference type="EMBL" id="GAA0523163.1"/>
    </source>
</evidence>
<evidence type="ECO:0000256" key="1">
    <source>
        <dbReference type="ARBA" id="ARBA00004141"/>
    </source>
</evidence>
<evidence type="ECO:0000256" key="3">
    <source>
        <dbReference type="ARBA" id="ARBA00022989"/>
    </source>
</evidence>
<evidence type="ECO:0000256" key="4">
    <source>
        <dbReference type="ARBA" id="ARBA00023136"/>
    </source>
</evidence>
<keyword evidence="7" id="KW-1185">Reference proteome</keyword>
<reference evidence="6 7" key="1">
    <citation type="journal article" date="2019" name="Int. J. Syst. Evol. Microbiol.">
        <title>The Global Catalogue of Microorganisms (GCM) 10K type strain sequencing project: providing services to taxonomists for standard genome sequencing and annotation.</title>
        <authorList>
            <consortium name="The Broad Institute Genomics Platform"/>
            <consortium name="The Broad Institute Genome Sequencing Center for Infectious Disease"/>
            <person name="Wu L."/>
            <person name="Ma J."/>
        </authorList>
    </citation>
    <scope>NUCLEOTIDE SEQUENCE [LARGE SCALE GENOMIC DNA]</scope>
    <source>
        <strain evidence="6 7">JCM 14330</strain>
    </source>
</reference>
<proteinExistence type="inferred from homology"/>
<feature type="transmembrane region" description="Helical" evidence="5">
    <location>
        <begin position="137"/>
        <end position="161"/>
    </location>
</feature>
<feature type="transmembrane region" description="Helical" evidence="5">
    <location>
        <begin position="203"/>
        <end position="223"/>
    </location>
</feature>
<comment type="similarity">
    <text evidence="5">Belongs to the 4-toluene sulfonate uptake permease (TSUP) (TC 2.A.102) family.</text>
</comment>
<feature type="transmembrane region" description="Helical" evidence="5">
    <location>
        <begin position="12"/>
        <end position="32"/>
    </location>
</feature>
<gene>
    <name evidence="6" type="ORF">GCM10009097_45850</name>
</gene>